<organism evidence="1 2">
    <name type="scientific">Gardnerella pickettii JCP7719</name>
    <dbReference type="NCBI Taxonomy" id="1261061"/>
    <lineage>
        <taxon>Bacteria</taxon>
        <taxon>Bacillati</taxon>
        <taxon>Actinomycetota</taxon>
        <taxon>Actinomycetes</taxon>
        <taxon>Bifidobacteriales</taxon>
        <taxon>Bifidobacteriaceae</taxon>
        <taxon>Gardnerella</taxon>
        <taxon>Gardnerella pickettii</taxon>
    </lineage>
</organism>
<dbReference type="Proteomes" id="UP000014601">
    <property type="component" value="Unassembled WGS sequence"/>
</dbReference>
<gene>
    <name evidence="1" type="ORF">HMPREF1576_00812</name>
</gene>
<comment type="caution">
    <text evidence="1">The sequence shown here is derived from an EMBL/GenBank/DDBJ whole genome shotgun (WGS) entry which is preliminary data.</text>
</comment>
<dbReference type="HOGENOM" id="CLU_3099218_0_0_11"/>
<reference evidence="1 2" key="1">
    <citation type="submission" date="2013-06" db="EMBL/GenBank/DDBJ databases">
        <authorList>
            <person name="Weinstock G."/>
            <person name="Sodergren E."/>
            <person name="Lobos E.A."/>
            <person name="Fulton L."/>
            <person name="Fulton R."/>
            <person name="Courtney L."/>
            <person name="Fronick C."/>
            <person name="O'Laughlin M."/>
            <person name="Godfrey J."/>
            <person name="Wilson R.M."/>
            <person name="Miner T."/>
            <person name="Farmer C."/>
            <person name="Delehaunty K."/>
            <person name="Cordes M."/>
            <person name="Minx P."/>
            <person name="Tomlinson C."/>
            <person name="Chen J."/>
            <person name="Wollam A."/>
            <person name="Pepin K.H."/>
            <person name="Bhonagiri V."/>
            <person name="Zhang X."/>
            <person name="Warren W."/>
            <person name="Mitreva M."/>
            <person name="Mardis E.R."/>
            <person name="Wilson R.K."/>
        </authorList>
    </citation>
    <scope>NUCLEOTIDE SEQUENCE [LARGE SCALE GENOMIC DNA]</scope>
    <source>
        <strain evidence="1 2">JCP7719</strain>
    </source>
</reference>
<dbReference type="PATRIC" id="fig|1261061.4.peg.710"/>
<protein>
    <submittedName>
        <fullName evidence="1">Uncharacterized protein</fullName>
    </submittedName>
</protein>
<evidence type="ECO:0000313" key="2">
    <source>
        <dbReference type="Proteomes" id="UP000014601"/>
    </source>
</evidence>
<accession>S4I7Q2</accession>
<dbReference type="EMBL" id="ATJO01000064">
    <property type="protein sequence ID" value="EPI50519.1"/>
    <property type="molecule type" value="Genomic_DNA"/>
</dbReference>
<evidence type="ECO:0000313" key="1">
    <source>
        <dbReference type="EMBL" id="EPI50519.1"/>
    </source>
</evidence>
<name>S4I7Q2_9BIFI</name>
<sequence length="51" mass="6173">MRTQNCHYYQAIIEYKQQSNIINNRTQSTIEYKQQSNISNNRTYSTIAYIH</sequence>
<dbReference type="AlphaFoldDB" id="S4I7Q2"/>
<proteinExistence type="predicted"/>